<name>G7H4W8_9ACTN</name>
<dbReference type="AlphaFoldDB" id="G7H4W8"/>
<dbReference type="Proteomes" id="UP000035088">
    <property type="component" value="Unassembled WGS sequence"/>
</dbReference>
<protein>
    <recommendedName>
        <fullName evidence="2">DUF1023 domain-containing protein</fullName>
    </recommendedName>
</protein>
<sequence length="579" mass="62111">MVRDDPHGRDDQNDAGARPRQRGSYSLLQIADEAESAGINIGHTKDYVLKEVEAADGAGFTVSDTGEVTDPAGEALEDAASLQRRIQEGLQYAGDLDRQYGKALADLCTDLAAMREGQADITVPGGRRMDPDDVIAYLNSLSQEERRSFLSKMSEQDIRRLTQANPEFMGNTDGVPFNVRAEANETLIRDAQADEERAGRGNGDRANKLREMLAEVSVPGRNGKPGNEAAPGADDRRSERRFIVFENTKNGRIIEMIGSLDKNSKSATVYVPGTTTNLDGSQSNYNAAWELANRTKGPVFFYMDGDLPQELGDKAATPLIPGASALGLGLLTANPALTVAGLGMIPGAVPDVVDGMKGTAADPSFARDMAPRLVSFGKELDAEVAANAPGAKTTYIGHSYGGSVVGSAEQLGLRADNVIYASSAGTGVFEGDWNNANPDVKRFSMMAPGDPIQYVQSLPGQTHGNDPDSAPGVTRIDTGYWDADRPDQGIVSGTDGHGKYWDRPESTAFQNMVNVINGDEPTEYVERQHDRVTDAHWSFFQSASWAAGPHVGILVDGADGDIDTPGPLPDIPLKWPWNW</sequence>
<feature type="domain" description="DUF1023" evidence="2">
    <location>
        <begin position="359"/>
        <end position="457"/>
    </location>
</feature>
<dbReference type="Pfam" id="PF06259">
    <property type="entry name" value="Abhydrolase_8"/>
    <property type="match status" value="1"/>
</dbReference>
<keyword evidence="4" id="KW-1185">Reference proteome</keyword>
<dbReference type="EMBL" id="BAEE01000063">
    <property type="protein sequence ID" value="GAB10893.1"/>
    <property type="molecule type" value="Genomic_DNA"/>
</dbReference>
<accession>G7H4W8</accession>
<dbReference type="STRING" id="1073574.GOARA_063_00920"/>
<evidence type="ECO:0000259" key="2">
    <source>
        <dbReference type="Pfam" id="PF06259"/>
    </source>
</evidence>
<evidence type="ECO:0000313" key="4">
    <source>
        <dbReference type="Proteomes" id="UP000035088"/>
    </source>
</evidence>
<comment type="caution">
    <text evidence="3">The sequence shown here is derived from an EMBL/GenBank/DDBJ whole genome shotgun (WGS) entry which is preliminary data.</text>
</comment>
<feature type="compositionally biased region" description="Basic and acidic residues" evidence="1">
    <location>
        <begin position="1"/>
        <end position="12"/>
    </location>
</feature>
<feature type="region of interest" description="Disordered" evidence="1">
    <location>
        <begin position="1"/>
        <end position="26"/>
    </location>
</feature>
<evidence type="ECO:0000313" key="3">
    <source>
        <dbReference type="EMBL" id="GAB10893.1"/>
    </source>
</evidence>
<gene>
    <name evidence="3" type="ORF">GOARA_063_00920</name>
</gene>
<evidence type="ECO:0000256" key="1">
    <source>
        <dbReference type="SAM" id="MobiDB-lite"/>
    </source>
</evidence>
<dbReference type="ESTHER" id="9actn-g7h4w8">
    <property type="family name" value="Duf_1023"/>
</dbReference>
<organism evidence="3 4">
    <name type="scientific">Gordonia araii NBRC 100433</name>
    <dbReference type="NCBI Taxonomy" id="1073574"/>
    <lineage>
        <taxon>Bacteria</taxon>
        <taxon>Bacillati</taxon>
        <taxon>Actinomycetota</taxon>
        <taxon>Actinomycetes</taxon>
        <taxon>Mycobacteriales</taxon>
        <taxon>Gordoniaceae</taxon>
        <taxon>Gordonia</taxon>
    </lineage>
</organism>
<dbReference type="InterPro" id="IPR010427">
    <property type="entry name" value="DUF1023"/>
</dbReference>
<proteinExistence type="predicted"/>
<feature type="region of interest" description="Disordered" evidence="1">
    <location>
        <begin position="218"/>
        <end position="237"/>
    </location>
</feature>
<reference evidence="3 4" key="1">
    <citation type="submission" date="2011-11" db="EMBL/GenBank/DDBJ databases">
        <title>Whole genome shotgun sequence of Gordonia araii NBRC 100433.</title>
        <authorList>
            <person name="Yoshida Y."/>
            <person name="Hosoyama A."/>
            <person name="Tsuchikane K."/>
            <person name="Katsumata H."/>
            <person name="Yamazaki S."/>
            <person name="Fujita N."/>
        </authorList>
    </citation>
    <scope>NUCLEOTIDE SEQUENCE [LARGE SCALE GENOMIC DNA]</scope>
    <source>
        <strain evidence="3 4">NBRC 100433</strain>
    </source>
</reference>